<dbReference type="AlphaFoldDB" id="A0A0A9G5C4"/>
<name>A0A0A9G5C4_ARUDO</name>
<proteinExistence type="predicted"/>
<evidence type="ECO:0000313" key="1">
    <source>
        <dbReference type="EMBL" id="JAE15868.1"/>
    </source>
</evidence>
<organism evidence="1">
    <name type="scientific">Arundo donax</name>
    <name type="common">Giant reed</name>
    <name type="synonym">Donax arundinaceus</name>
    <dbReference type="NCBI Taxonomy" id="35708"/>
    <lineage>
        <taxon>Eukaryota</taxon>
        <taxon>Viridiplantae</taxon>
        <taxon>Streptophyta</taxon>
        <taxon>Embryophyta</taxon>
        <taxon>Tracheophyta</taxon>
        <taxon>Spermatophyta</taxon>
        <taxon>Magnoliopsida</taxon>
        <taxon>Liliopsida</taxon>
        <taxon>Poales</taxon>
        <taxon>Poaceae</taxon>
        <taxon>PACMAD clade</taxon>
        <taxon>Arundinoideae</taxon>
        <taxon>Arundineae</taxon>
        <taxon>Arundo</taxon>
    </lineage>
</organism>
<reference evidence="1" key="2">
    <citation type="journal article" date="2015" name="Data Brief">
        <title>Shoot transcriptome of the giant reed, Arundo donax.</title>
        <authorList>
            <person name="Barrero R.A."/>
            <person name="Guerrero F.D."/>
            <person name="Moolhuijzen P."/>
            <person name="Goolsby J.A."/>
            <person name="Tidwell J."/>
            <person name="Bellgard S.E."/>
            <person name="Bellgard M.I."/>
        </authorList>
    </citation>
    <scope>NUCLEOTIDE SEQUENCE</scope>
    <source>
        <tissue evidence="1">Shoot tissue taken approximately 20 cm above the soil surface</tissue>
    </source>
</reference>
<protein>
    <submittedName>
        <fullName evidence="1">Uncharacterized protein</fullName>
    </submittedName>
</protein>
<dbReference type="EMBL" id="GBRH01182028">
    <property type="protein sequence ID" value="JAE15868.1"/>
    <property type="molecule type" value="Transcribed_RNA"/>
</dbReference>
<sequence length="79" mass="9402">MLLNKVKCSLRIVFLSNSPAFFTRYRDVHGITIYQTKYDPLFMRSPWTKRNCLCTHNCCLLPLYQLEQAEIKETRRCIA</sequence>
<reference evidence="1" key="1">
    <citation type="submission" date="2014-09" db="EMBL/GenBank/DDBJ databases">
        <authorList>
            <person name="Magalhaes I.L.F."/>
            <person name="Oliveira U."/>
            <person name="Santos F.R."/>
            <person name="Vidigal T.H.D.A."/>
            <person name="Brescovit A.D."/>
            <person name="Santos A.J."/>
        </authorList>
    </citation>
    <scope>NUCLEOTIDE SEQUENCE</scope>
    <source>
        <tissue evidence="1">Shoot tissue taken approximately 20 cm above the soil surface</tissue>
    </source>
</reference>
<accession>A0A0A9G5C4</accession>